<gene>
    <name evidence="2" type="ORF">IV454_24440</name>
</gene>
<feature type="domain" description="AB hydrolase-1" evidence="1">
    <location>
        <begin position="51"/>
        <end position="284"/>
    </location>
</feature>
<dbReference type="InterPro" id="IPR029058">
    <property type="entry name" value="AB_hydrolase_fold"/>
</dbReference>
<dbReference type="PANTHER" id="PTHR43798">
    <property type="entry name" value="MONOACYLGLYCEROL LIPASE"/>
    <property type="match status" value="1"/>
</dbReference>
<dbReference type="Proteomes" id="UP000662888">
    <property type="component" value="Chromosome"/>
</dbReference>
<organism evidence="2 3">
    <name type="scientific">Massilia antarctica</name>
    <dbReference type="NCBI Taxonomy" id="2765360"/>
    <lineage>
        <taxon>Bacteria</taxon>
        <taxon>Pseudomonadati</taxon>
        <taxon>Pseudomonadota</taxon>
        <taxon>Betaproteobacteria</taxon>
        <taxon>Burkholderiales</taxon>
        <taxon>Oxalobacteraceae</taxon>
        <taxon>Telluria group</taxon>
        <taxon>Massilia</taxon>
    </lineage>
</organism>
<evidence type="ECO:0000259" key="1">
    <source>
        <dbReference type="Pfam" id="PF12697"/>
    </source>
</evidence>
<keyword evidence="2" id="KW-0378">Hydrolase</keyword>
<dbReference type="Pfam" id="PF12697">
    <property type="entry name" value="Abhydrolase_6"/>
    <property type="match status" value="1"/>
</dbReference>
<proteinExistence type="predicted"/>
<dbReference type="InterPro" id="IPR050266">
    <property type="entry name" value="AB_hydrolase_sf"/>
</dbReference>
<dbReference type="PRINTS" id="PR00111">
    <property type="entry name" value="ABHYDROLASE"/>
</dbReference>
<name>A0AA49A7C0_9BURK</name>
<evidence type="ECO:0000313" key="2">
    <source>
        <dbReference type="EMBL" id="QPI48647.1"/>
    </source>
</evidence>
<accession>A0AA49A7C0</accession>
<reference evidence="2 3" key="1">
    <citation type="submission" date="2020-11" db="EMBL/GenBank/DDBJ databases">
        <authorList>
            <person name="Sun Q."/>
        </authorList>
    </citation>
    <scope>NUCLEOTIDE SEQUENCE [LARGE SCALE GENOMIC DNA]</scope>
    <source>
        <strain evidence="2 3">P8398</strain>
    </source>
</reference>
<dbReference type="RefSeq" id="WP_206088251.1">
    <property type="nucleotide sequence ID" value="NZ_CP065053.1"/>
</dbReference>
<dbReference type="GO" id="GO:0016787">
    <property type="term" value="F:hydrolase activity"/>
    <property type="evidence" value="ECO:0007669"/>
    <property type="project" value="UniProtKB-KW"/>
</dbReference>
<dbReference type="InterPro" id="IPR000073">
    <property type="entry name" value="AB_hydrolase_1"/>
</dbReference>
<dbReference type="EMBL" id="CP065053">
    <property type="protein sequence ID" value="QPI48647.1"/>
    <property type="molecule type" value="Genomic_DNA"/>
</dbReference>
<sequence>MSSWTTRLGDRLLGMAMAAECKSARLDAAAVAVDGGRIAYLRRGTGLSEAIVMLHGAASDKSAWLRLAKTMRTGMTILIPDLPGHGESPAQAASCYNVQSQAGRMLGFLAALGVGRAHLIGNSMGGAVALRMAADSPGSIASLVLIDAAGAETSSSWLRQQFSDAGTNPMVAIHNTADYKKMIGIGMEKPPHIPDFLLAALARSYMAREEINLRIARDIETDLDQRRVLGVIDAPSLIIWGAQDKVVHVDDAQTLHSGLRNSEKVVLEGIGHLPMVEAPKQVAALCDAFYAGRAAARLPKAA</sequence>
<keyword evidence="3" id="KW-1185">Reference proteome</keyword>
<protein>
    <submittedName>
        <fullName evidence="2">Alpha/beta fold hydrolase</fullName>
    </submittedName>
</protein>
<evidence type="ECO:0000313" key="3">
    <source>
        <dbReference type="Proteomes" id="UP000662888"/>
    </source>
</evidence>
<dbReference type="PANTHER" id="PTHR43798:SF33">
    <property type="entry name" value="HYDROLASE, PUTATIVE (AFU_ORTHOLOGUE AFUA_2G14860)-RELATED"/>
    <property type="match status" value="1"/>
</dbReference>
<dbReference type="SUPFAM" id="SSF53474">
    <property type="entry name" value="alpha/beta-Hydrolases"/>
    <property type="match status" value="1"/>
</dbReference>
<dbReference type="Gene3D" id="3.40.50.1820">
    <property type="entry name" value="alpha/beta hydrolase"/>
    <property type="match status" value="1"/>
</dbReference>